<dbReference type="InterPro" id="IPR050351">
    <property type="entry name" value="BphY/WalK/GraS-like"/>
</dbReference>
<dbReference type="FunFam" id="1.10.287.130:FF:000017">
    <property type="entry name" value="Two-component sensor histidine kinase"/>
    <property type="match status" value="1"/>
</dbReference>
<organism evidence="8 9">
    <name type="scientific">Bacteroides eggerthii 1_2_48FAA</name>
    <dbReference type="NCBI Taxonomy" id="665953"/>
    <lineage>
        <taxon>Bacteria</taxon>
        <taxon>Pseudomonadati</taxon>
        <taxon>Bacteroidota</taxon>
        <taxon>Bacteroidia</taxon>
        <taxon>Bacteroidales</taxon>
        <taxon>Bacteroidaceae</taxon>
        <taxon>Bacteroides</taxon>
    </lineage>
</organism>
<dbReference type="Pfam" id="PF00512">
    <property type="entry name" value="HisKA"/>
    <property type="match status" value="1"/>
</dbReference>
<reference evidence="8 9" key="1">
    <citation type="submission" date="2010-10" db="EMBL/GenBank/DDBJ databases">
        <title>The Genome Sequence of Bacteroides eggerthii strain 1_2_48FAA.</title>
        <authorList>
            <consortium name="The Broad Institute Genome Sequencing Platform"/>
            <person name="Ward D."/>
            <person name="Earl A."/>
            <person name="Feldgarden M."/>
            <person name="Young S.K."/>
            <person name="Gargeya S."/>
            <person name="Zeng Q."/>
            <person name="Alvarado L."/>
            <person name="Berlin A."/>
            <person name="Bochicchio J."/>
            <person name="Chapman S.B."/>
            <person name="Chen Z."/>
            <person name="Freedman E."/>
            <person name="Gellesch M."/>
            <person name="Goldberg J."/>
            <person name="Griggs A."/>
            <person name="Gujja S."/>
            <person name="Heilman E."/>
            <person name="Heiman D."/>
            <person name="Howarth C."/>
            <person name="Mehta T."/>
            <person name="Neiman D."/>
            <person name="Pearson M."/>
            <person name="Roberts A."/>
            <person name="Saif S."/>
            <person name="Shea T."/>
            <person name="Shenoy N."/>
            <person name="Sisk P."/>
            <person name="Stolte C."/>
            <person name="Sykes S."/>
            <person name="White J."/>
            <person name="Yandava C."/>
            <person name="Allen-Vercoe E."/>
            <person name="Ambrose C."/>
            <person name="Strauss J."/>
            <person name="Daigneault M."/>
            <person name="Haas B."/>
            <person name="Nusbaum C."/>
            <person name="Birren B."/>
        </authorList>
    </citation>
    <scope>NUCLEOTIDE SEQUENCE [LARGE SCALE GENOMIC DNA]</scope>
    <source>
        <strain evidence="8 9">1_2_48FAA</strain>
    </source>
</reference>
<feature type="domain" description="Histidine kinase" evidence="7">
    <location>
        <begin position="298"/>
        <end position="519"/>
    </location>
</feature>
<keyword evidence="3" id="KW-0597">Phosphoprotein</keyword>
<dbReference type="SUPFAM" id="SSF47384">
    <property type="entry name" value="Homodimeric domain of signal transducing histidine kinase"/>
    <property type="match status" value="1"/>
</dbReference>
<protein>
    <recommendedName>
        <fullName evidence="2">histidine kinase</fullName>
        <ecNumber evidence="2">2.7.13.3</ecNumber>
    </recommendedName>
</protein>
<keyword evidence="4" id="KW-0808">Transferase</keyword>
<dbReference type="CDD" id="cd00075">
    <property type="entry name" value="HATPase"/>
    <property type="match status" value="1"/>
</dbReference>
<dbReference type="Pfam" id="PF02518">
    <property type="entry name" value="HATPase_c"/>
    <property type="match status" value="1"/>
</dbReference>
<dbReference type="CDD" id="cd00082">
    <property type="entry name" value="HisKA"/>
    <property type="match status" value="1"/>
</dbReference>
<dbReference type="SMART" id="SM00387">
    <property type="entry name" value="HATPase_c"/>
    <property type="match status" value="1"/>
</dbReference>
<accession>E5WYW7</accession>
<dbReference type="InterPro" id="IPR005467">
    <property type="entry name" value="His_kinase_dom"/>
</dbReference>
<evidence type="ECO:0000313" key="8">
    <source>
        <dbReference type="EMBL" id="EFV29862.1"/>
    </source>
</evidence>
<dbReference type="InterPro" id="IPR003594">
    <property type="entry name" value="HATPase_dom"/>
</dbReference>
<dbReference type="InterPro" id="IPR036890">
    <property type="entry name" value="HATPase_C_sf"/>
</dbReference>
<evidence type="ECO:0000256" key="2">
    <source>
        <dbReference type="ARBA" id="ARBA00012438"/>
    </source>
</evidence>
<dbReference type="Proteomes" id="UP000003246">
    <property type="component" value="Unassembled WGS sequence"/>
</dbReference>
<dbReference type="EC" id="2.7.13.3" evidence="2"/>
<dbReference type="Gene3D" id="1.10.287.130">
    <property type="match status" value="1"/>
</dbReference>
<comment type="catalytic activity">
    <reaction evidence="1">
        <text>ATP + protein L-histidine = ADP + protein N-phospho-L-histidine.</text>
        <dbReference type="EC" id="2.7.13.3"/>
    </reaction>
</comment>
<gene>
    <name evidence="8" type="ORF">HMPREF1016_01842</name>
</gene>
<dbReference type="InterPro" id="IPR003661">
    <property type="entry name" value="HisK_dim/P_dom"/>
</dbReference>
<evidence type="ECO:0000256" key="4">
    <source>
        <dbReference type="ARBA" id="ARBA00022679"/>
    </source>
</evidence>
<keyword evidence="5" id="KW-0418">Kinase</keyword>
<dbReference type="PROSITE" id="PS50109">
    <property type="entry name" value="HIS_KIN"/>
    <property type="match status" value="1"/>
</dbReference>
<dbReference type="GO" id="GO:0030295">
    <property type="term" value="F:protein kinase activator activity"/>
    <property type="evidence" value="ECO:0007669"/>
    <property type="project" value="TreeGrafter"/>
</dbReference>
<dbReference type="SMART" id="SM00388">
    <property type="entry name" value="HisKA"/>
    <property type="match status" value="1"/>
</dbReference>
<comment type="caution">
    <text evidence="8">The sequence shown here is derived from an EMBL/GenBank/DDBJ whole genome shotgun (WGS) entry which is preliminary data.</text>
</comment>
<dbReference type="AlphaFoldDB" id="E5WYW7"/>
<dbReference type="FunFam" id="3.30.565.10:FF:000059">
    <property type="entry name" value="Two-component sensor histidine kinase"/>
    <property type="match status" value="1"/>
</dbReference>
<evidence type="ECO:0000259" key="7">
    <source>
        <dbReference type="PROSITE" id="PS50109"/>
    </source>
</evidence>
<feature type="transmembrane region" description="Helical" evidence="6">
    <location>
        <begin position="260"/>
        <end position="283"/>
    </location>
</feature>
<dbReference type="HOGENOM" id="CLU_026375_1_0_10"/>
<dbReference type="PRINTS" id="PR00344">
    <property type="entry name" value="BCTRLSENSOR"/>
</dbReference>
<keyword evidence="6" id="KW-1133">Transmembrane helix</keyword>
<dbReference type="InterPro" id="IPR004358">
    <property type="entry name" value="Sig_transdc_His_kin-like_C"/>
</dbReference>
<dbReference type="Gene3D" id="3.30.565.10">
    <property type="entry name" value="Histidine kinase-like ATPase, C-terminal domain"/>
    <property type="match status" value="1"/>
</dbReference>
<keyword evidence="6" id="KW-0812">Transmembrane</keyword>
<evidence type="ECO:0000313" key="9">
    <source>
        <dbReference type="Proteomes" id="UP000003246"/>
    </source>
</evidence>
<dbReference type="PANTHER" id="PTHR42878">
    <property type="entry name" value="TWO-COMPONENT HISTIDINE KINASE"/>
    <property type="match status" value="1"/>
</dbReference>
<dbReference type="EMBL" id="ACWG01000021">
    <property type="protein sequence ID" value="EFV29862.1"/>
    <property type="molecule type" value="Genomic_DNA"/>
</dbReference>
<dbReference type="GO" id="GO:0000156">
    <property type="term" value="F:phosphorelay response regulator activity"/>
    <property type="evidence" value="ECO:0007669"/>
    <property type="project" value="TreeGrafter"/>
</dbReference>
<dbReference type="GO" id="GO:0007234">
    <property type="term" value="P:osmosensory signaling via phosphorelay pathway"/>
    <property type="evidence" value="ECO:0007669"/>
    <property type="project" value="TreeGrafter"/>
</dbReference>
<evidence type="ECO:0000256" key="6">
    <source>
        <dbReference type="SAM" id="Phobius"/>
    </source>
</evidence>
<proteinExistence type="predicted"/>
<dbReference type="SUPFAM" id="SSF55874">
    <property type="entry name" value="ATPase domain of HSP90 chaperone/DNA topoisomerase II/histidine kinase"/>
    <property type="match status" value="1"/>
</dbReference>
<dbReference type="GO" id="GO:0000155">
    <property type="term" value="F:phosphorelay sensor kinase activity"/>
    <property type="evidence" value="ECO:0007669"/>
    <property type="project" value="InterPro"/>
</dbReference>
<dbReference type="InterPro" id="IPR036097">
    <property type="entry name" value="HisK_dim/P_sf"/>
</dbReference>
<evidence type="ECO:0000256" key="5">
    <source>
        <dbReference type="ARBA" id="ARBA00022777"/>
    </source>
</evidence>
<evidence type="ECO:0000256" key="3">
    <source>
        <dbReference type="ARBA" id="ARBA00022553"/>
    </source>
</evidence>
<keyword evidence="6" id="KW-0472">Membrane</keyword>
<sequence>MSVNFVTMKKSTIWILGVVMGLSFISLLYLQISYIEEMVKMRNEQFDESVKRALMAASKDVESAEVDRWLREDISEAEKRAWEQSSQGKGVVQTQRFTVTAPDGTKYSAIELKTFSNEASELPRAMISRKHGTKTIPQTSRSLADAIKNRYLYQRALLDEVAWQMIYRASDKAIEERVNFKNLDQYLKSGLIDNGIELNYHFKVIDRDGREVYRCSDYSDEGSESSYSQPLFLNDPPARMSIVKIHFPGKQDYIFDSVSFMIPSMIFTFVLLITFIFTIYIVFRQKKLTEMKNDFINNMTHEFKTPISTISLAAQMLKDPAVGKSPAMFQHISGVINDETKRLRFQVEKVLQMSMFDRQKATLKMKELDANELITGVVNTFALKVERYNGKIESELKATDPIIFADEMHITNVIFNLMDNAVKYKRPDVDLQLMVKTWNEPGKLMISVQDNGIGIKKENLKKIFDKFYRVHTGNLHDVKGFGLGLAYVRKIIQDHKGTIRAESELNVGTKFIIALPLLKN</sequence>
<dbReference type="PANTHER" id="PTHR42878:SF13">
    <property type="entry name" value="HISTIDINE KINASE"/>
    <property type="match status" value="1"/>
</dbReference>
<name>E5WYW7_9BACE</name>
<evidence type="ECO:0000256" key="1">
    <source>
        <dbReference type="ARBA" id="ARBA00000085"/>
    </source>
</evidence>
<feature type="transmembrane region" description="Helical" evidence="6">
    <location>
        <begin position="12"/>
        <end position="32"/>
    </location>
</feature>